<reference evidence="2" key="2">
    <citation type="submission" date="2025-08" db="UniProtKB">
        <authorList>
            <consortium name="Ensembl"/>
        </authorList>
    </citation>
    <scope>IDENTIFICATION</scope>
</reference>
<feature type="compositionally biased region" description="Low complexity" evidence="1">
    <location>
        <begin position="45"/>
        <end position="59"/>
    </location>
</feature>
<sequence length="135" mass="14715">CEACCILFPQDYNDEIRQEQLRELSYLNGGSEDTSRGRTVRGRGLRLASTTTTRARGGVAPPPPPVRGAAAPRGTVGKRSVLPQATLTRGVPAPRARGTPGNPGYRPPLLPITHESYDDYVSLTHFVPLVRFYVE</sequence>
<reference evidence="2" key="3">
    <citation type="submission" date="2025-09" db="UniProtKB">
        <authorList>
            <consortium name="Ensembl"/>
        </authorList>
    </citation>
    <scope>IDENTIFICATION</scope>
</reference>
<keyword evidence="3" id="KW-1185">Reference proteome</keyword>
<accession>A0A4W5Q8C0</accession>
<evidence type="ECO:0000313" key="3">
    <source>
        <dbReference type="Proteomes" id="UP000314982"/>
    </source>
</evidence>
<proteinExistence type="predicted"/>
<dbReference type="Ensembl" id="ENSHHUT00000074631.1">
    <property type="protein sequence ID" value="ENSHHUP00000072237.1"/>
    <property type="gene ID" value="ENSHHUG00000042419.1"/>
</dbReference>
<organism evidence="2 3">
    <name type="scientific">Hucho hucho</name>
    <name type="common">huchen</name>
    <dbReference type="NCBI Taxonomy" id="62062"/>
    <lineage>
        <taxon>Eukaryota</taxon>
        <taxon>Metazoa</taxon>
        <taxon>Chordata</taxon>
        <taxon>Craniata</taxon>
        <taxon>Vertebrata</taxon>
        <taxon>Euteleostomi</taxon>
        <taxon>Actinopterygii</taxon>
        <taxon>Neopterygii</taxon>
        <taxon>Teleostei</taxon>
        <taxon>Protacanthopterygii</taxon>
        <taxon>Salmoniformes</taxon>
        <taxon>Salmonidae</taxon>
        <taxon>Salmoninae</taxon>
        <taxon>Hucho</taxon>
    </lineage>
</organism>
<reference evidence="3" key="1">
    <citation type="submission" date="2018-06" db="EMBL/GenBank/DDBJ databases">
        <title>Genome assembly of Danube salmon.</title>
        <authorList>
            <person name="Macqueen D.J."/>
            <person name="Gundappa M.K."/>
        </authorList>
    </citation>
    <scope>NUCLEOTIDE SEQUENCE [LARGE SCALE GENOMIC DNA]</scope>
</reference>
<dbReference type="GeneTree" id="ENSGT00940000157134"/>
<dbReference type="Proteomes" id="UP000314982">
    <property type="component" value="Unassembled WGS sequence"/>
</dbReference>
<evidence type="ECO:0000313" key="2">
    <source>
        <dbReference type="Ensembl" id="ENSHHUP00000072237.1"/>
    </source>
</evidence>
<protein>
    <submittedName>
        <fullName evidence="2">Uncharacterized protein</fullName>
    </submittedName>
</protein>
<dbReference type="STRING" id="62062.ENSHHUP00000072237"/>
<dbReference type="AlphaFoldDB" id="A0A4W5Q8C0"/>
<feature type="region of interest" description="Disordered" evidence="1">
    <location>
        <begin position="29"/>
        <end position="106"/>
    </location>
</feature>
<name>A0A4W5Q8C0_9TELE</name>
<evidence type="ECO:0000256" key="1">
    <source>
        <dbReference type="SAM" id="MobiDB-lite"/>
    </source>
</evidence>